<reference evidence="2" key="1">
    <citation type="submission" date="2022-11" db="UniProtKB">
        <authorList>
            <consortium name="WormBaseParasite"/>
        </authorList>
    </citation>
    <scope>IDENTIFICATION</scope>
</reference>
<name>A0AC34GW78_9BILA</name>
<evidence type="ECO:0000313" key="1">
    <source>
        <dbReference type="Proteomes" id="UP000887579"/>
    </source>
</evidence>
<dbReference type="WBParaSite" id="ES5_v2.g9060.t1">
    <property type="protein sequence ID" value="ES5_v2.g9060.t1"/>
    <property type="gene ID" value="ES5_v2.g9060"/>
</dbReference>
<evidence type="ECO:0000313" key="2">
    <source>
        <dbReference type="WBParaSite" id="ES5_v2.g9060.t1"/>
    </source>
</evidence>
<accession>A0AC34GW78</accession>
<protein>
    <submittedName>
        <fullName evidence="2">BUB1 N-terminal domain-containing protein</fullName>
    </submittedName>
</protein>
<organism evidence="1 2">
    <name type="scientific">Panagrolaimus sp. ES5</name>
    <dbReference type="NCBI Taxonomy" id="591445"/>
    <lineage>
        <taxon>Eukaryota</taxon>
        <taxon>Metazoa</taxon>
        <taxon>Ecdysozoa</taxon>
        <taxon>Nematoda</taxon>
        <taxon>Chromadorea</taxon>
        <taxon>Rhabditida</taxon>
        <taxon>Tylenchina</taxon>
        <taxon>Panagrolaimomorpha</taxon>
        <taxon>Panagrolaimoidea</taxon>
        <taxon>Panagrolaimidae</taxon>
        <taxon>Panagrolaimus</taxon>
    </lineage>
</organism>
<sequence length="385" mass="44227">MSAVSTTSSVPPEPTRQLDWFDNIENIRPIRTGHSAAAILASASAPVVTTNEAREKFENAMKEAETADDPLLIMIQFVKWFDDHFLSGKTSVLHPMLYQILTKYGTESRYRNDERIMKLWLRLADNFPERGFAVMQLACSRGSCKELAKFYIFWSRMYEYAEQMDRAREILHRGIFNRATPITELNEASDALEVRILRWTMEKEKRQAELDLSDDDYSNMDDGRRMFGQIEVEQTEHGYRAPTIRTDTSTPKKLNLRTPIKADFDIYVEEEEEDPSSQNSNWSIPKVEEELSSDPDWQSIFGYQDTPGIHLDITENTVLPKGGIIKVKPSPEQPLAAFSVYCETQKTKLKFALRRELVNNCSIEEAYVQRLLSLQNDGKGDGQTL</sequence>
<dbReference type="Proteomes" id="UP000887579">
    <property type="component" value="Unplaced"/>
</dbReference>
<proteinExistence type="predicted"/>